<proteinExistence type="predicted"/>
<dbReference type="AlphaFoldDB" id="A0A6L2KU97"/>
<evidence type="ECO:0000256" key="1">
    <source>
        <dbReference type="SAM" id="MobiDB-lite"/>
    </source>
</evidence>
<name>A0A6L2KU97_TANCI</name>
<accession>A0A6L2KU97</accession>
<evidence type="ECO:0000313" key="2">
    <source>
        <dbReference type="EMBL" id="GEU52187.1"/>
    </source>
</evidence>
<sequence>MSFKTYSNPLFDLDEEIISSEFNPIHNKDLESTLKNDRFDTEPYLLESLPNRDTLMSSPLKIDSLLAEFSHAFIFLKSIPSGIDEADCDPEEDIHLVKRLLYDNSSPHPPKEFVSKNSNANTESFFPSPIPNEDSDSFMEEIDLFLTPDDSMPPALRMMTMTLKGMFQSLKNFLTIIPFHSMKISHTILIFLHPIVLMQNHQMVKENKEKDKIGTKPDQIKKKKEAWKSPAVSKASHSQESRKEKKIQNQGTKTGKS</sequence>
<protein>
    <submittedName>
        <fullName evidence="2">Uncharacterized protein</fullName>
    </submittedName>
</protein>
<reference evidence="2" key="1">
    <citation type="journal article" date="2019" name="Sci. Rep.">
        <title>Draft genome of Tanacetum cinerariifolium, the natural source of mosquito coil.</title>
        <authorList>
            <person name="Yamashiro T."/>
            <person name="Shiraishi A."/>
            <person name="Satake H."/>
            <person name="Nakayama K."/>
        </authorList>
    </citation>
    <scope>NUCLEOTIDE SEQUENCE</scope>
</reference>
<gene>
    <name evidence="2" type="ORF">Tci_024165</name>
</gene>
<feature type="compositionally biased region" description="Polar residues" evidence="1">
    <location>
        <begin position="248"/>
        <end position="257"/>
    </location>
</feature>
<feature type="compositionally biased region" description="Basic and acidic residues" evidence="1">
    <location>
        <begin position="206"/>
        <end position="220"/>
    </location>
</feature>
<organism evidence="2">
    <name type="scientific">Tanacetum cinerariifolium</name>
    <name type="common">Dalmatian daisy</name>
    <name type="synonym">Chrysanthemum cinerariifolium</name>
    <dbReference type="NCBI Taxonomy" id="118510"/>
    <lineage>
        <taxon>Eukaryota</taxon>
        <taxon>Viridiplantae</taxon>
        <taxon>Streptophyta</taxon>
        <taxon>Embryophyta</taxon>
        <taxon>Tracheophyta</taxon>
        <taxon>Spermatophyta</taxon>
        <taxon>Magnoliopsida</taxon>
        <taxon>eudicotyledons</taxon>
        <taxon>Gunneridae</taxon>
        <taxon>Pentapetalae</taxon>
        <taxon>asterids</taxon>
        <taxon>campanulids</taxon>
        <taxon>Asterales</taxon>
        <taxon>Asteraceae</taxon>
        <taxon>Asteroideae</taxon>
        <taxon>Anthemideae</taxon>
        <taxon>Anthemidinae</taxon>
        <taxon>Tanacetum</taxon>
    </lineage>
</organism>
<feature type="compositionally biased region" description="Basic and acidic residues" evidence="1">
    <location>
        <begin position="237"/>
        <end position="247"/>
    </location>
</feature>
<dbReference type="EMBL" id="BKCJ010002979">
    <property type="protein sequence ID" value="GEU52187.1"/>
    <property type="molecule type" value="Genomic_DNA"/>
</dbReference>
<feature type="region of interest" description="Disordered" evidence="1">
    <location>
        <begin position="206"/>
        <end position="257"/>
    </location>
</feature>
<comment type="caution">
    <text evidence="2">The sequence shown here is derived from an EMBL/GenBank/DDBJ whole genome shotgun (WGS) entry which is preliminary data.</text>
</comment>